<protein>
    <submittedName>
        <fullName evidence="1">Uncharacterized protein</fullName>
    </submittedName>
</protein>
<name>A0ACD5Z7L1_AVESA</name>
<reference evidence="1" key="2">
    <citation type="submission" date="2025-09" db="UniProtKB">
        <authorList>
            <consortium name="EnsemblPlants"/>
        </authorList>
    </citation>
    <scope>IDENTIFICATION</scope>
</reference>
<accession>A0ACD5Z7L1</accession>
<proteinExistence type="predicted"/>
<reference evidence="1" key="1">
    <citation type="submission" date="2021-05" db="EMBL/GenBank/DDBJ databases">
        <authorList>
            <person name="Scholz U."/>
            <person name="Mascher M."/>
            <person name="Fiebig A."/>
        </authorList>
    </citation>
    <scope>NUCLEOTIDE SEQUENCE [LARGE SCALE GENOMIC DNA]</scope>
</reference>
<evidence type="ECO:0000313" key="1">
    <source>
        <dbReference type="EnsemblPlants" id="AVESA.00010b.r2.6CG1142850.1.CDS"/>
    </source>
</evidence>
<organism evidence="1 2">
    <name type="scientific">Avena sativa</name>
    <name type="common">Oat</name>
    <dbReference type="NCBI Taxonomy" id="4498"/>
    <lineage>
        <taxon>Eukaryota</taxon>
        <taxon>Viridiplantae</taxon>
        <taxon>Streptophyta</taxon>
        <taxon>Embryophyta</taxon>
        <taxon>Tracheophyta</taxon>
        <taxon>Spermatophyta</taxon>
        <taxon>Magnoliopsida</taxon>
        <taxon>Liliopsida</taxon>
        <taxon>Poales</taxon>
        <taxon>Poaceae</taxon>
        <taxon>BOP clade</taxon>
        <taxon>Pooideae</taxon>
        <taxon>Poodae</taxon>
        <taxon>Poeae</taxon>
        <taxon>Poeae Chloroplast Group 1 (Aveneae type)</taxon>
        <taxon>Aveninae</taxon>
        <taxon>Avena</taxon>
    </lineage>
</organism>
<sequence length="3206" mass="360040">MNLVRGVADLLRKSPNPAAEPEPGSPSVRGGCFPGADLEDAPAPRFAFSDSTEEGALNTLWQNYENAHDQDEKEKSLQIFVFKFLQTFRDWGPRHTEQLVDQELGSDEVVVGCSYGHPSEVILILIQEISLITSIITESGTSPESSPKHLDQLEPLELSTERLHVLECLTILTRSVHNCRVFSYYGGVQKVTSLLKAAVDQLKTLNSLHAVDDQSSGQAVANTRIMLKILICIITIISNFIKLEPTVTRDPHFASTTKYVPSNSYLATSAPENSIPDALQRWQQKAIVLVLEAGCVNRLVELLRVIQRLNLKEQWTDLSLHFITLCALRSTISGTRAQNHFKSIGGLEILLDGLGLPSNKFSVSKHSSISRDERGEILLVQLLYLEILCEAVFGNTNNLQFLCENGLVHKFANSISWPAFMIQEFHRQKDNMGTSLALDSISGPVHFLDISEWNDYSIKLSTALCSFLLPSNVVKCCSDEIAISQISISVPSAYQEQSVRWIIRVLLTVFLCIKACACESELPLHIKILAKTIQLYTVRTFRRVLVLAPALLTAFREEGVWDLIFSEDCFYFASSVEDMQFHIVTEDQNDNVRNNRIATDSESSYRTDVNILHVEAISFLEFAATLNENTYNLPECSALLDALENCVSDAVVVSILLKCCRVILQLATEQTLASFKSLDAITRVLKVACLQAQGLQKSRKLPRPGITIDRDGFQTKNVEMTLPEDITGHTLTCLKLGLSLFKDYVTIDSDGRIQVLHNADCIECLFNLFQEENLRKQVLEQVLALFRLPPSSAKDHAAKLQLCSKYLENFTQANEHDKVNSELLIDLLVSMREIIMMDRVYYQNLFRNGGCFLHIISLLNGTFNEASGERLVLNVLETLTLLLEGNKASKAAFGVLVGVGYQTLQSLLLDYYKWLPSERLLDALLGMLVDGKFKINEKTTIKNEDVVVLFLNVLQKSSTSLQHYGLVVLQQLLKQSISNRTCCFRAGLLSVLLDWFSIEEKDDIVIEIAELIQIIGAHSICGKDIRKIFALLRSATIGVKQKHTSLLLTSLSHILKEKGPEAFFEFSGHDSGIEIKSPFQWPYNRGLSFSCWLRVENFPENGMMGLFSFSTEDGRGCSAMLSKNALVYESINKKQQCVLLQLKLPPKEWKFLSVTHTIGRAFSGGSQLRCYVDGELVSSEKCRYAKVNELMTRCTIGTELRPVGEEPISIGFERTFAFTGQMGPVYVFSDALSSEQIKGIYNLGPSYMYSFHGDDSLYRGILDARDGISSKIIFGLNAQASVSKTLFSVSSTLDSADSSTVEAMIIGGTKLCSRRLPQDIIYCVGGVSVFFPLFTQFCDSVTNGGQYCYTSVIDDKLAAEVIELVASVLDGNVSNQQQMYLLSGLSILGFLLQAAPPQLLNMETLPAVKYMFDVVRNSGISKVLLKDAISQVYLNPEIWLYSNYEVQRDLYIFLIQYFETDGRFLPLLCGLPRIIDIVRQYYWEKIDSKYVVGSKPLLHPVTKQIIGDRPKIEEIRKLRLLLLSLAEMSIKLKVSVADIGALVSFLERSQDIACIEDVLNMIIPALSHGSLLSSFLQHVNALGGCCIFLNLLQREFEPIRLLGLQLLGKLLVGIPSEKKAAKLFTLPTGQYRPTSENLRKEIISAPRLFFYVISERLLKFPPSDNLSAIFFDILLGGTSPKQVLQEHSQSDSSRDKNCTPSSLAQFFLPQILVCIFKYMQSCQECSARMRILTNLLGLLYSNPANIEALMEHGWNSWLETSTNLVVIKDYKSVSKAEPDNVEMSELILVRNLYSLVLSYYLRSVKGGWHQLEDTAHFFLLKLEQGKLSSSCLLRDILDDIVGSLLQSSSEENIFLSQPGCDNVLHLLKLIQELLVNQIGIKLLFSSPSTIDEPSSDDKWREDVKCTVNEILNAESDGQCRSVPWSSCQFADGDEVSDDWWSFFDKVWNIICNLNGKGPSKLVLKSPLGAGVPSLGQRARELVESLNVPAAEMAAVVVSGGIAKMNIFADRATILREEIFPRIFFHLVILYLCKAGLENASKCVLQFMSLLPFLIAEDELSKNKLHFLIWSLLIVRSHYGQLDDGARFHVLSHLILETIIYGKSMFVTNISGRDDSIEVNSNKEAGFILSFIQKDRVLATAAYEVKHMQAVQADRLRKLQELHSKLNEHSTKDTQLVQMIDDQIHFSITSALSADDSRKTAFQLAFDEDQQIVADKWVHIFRALIDERGPWSANPFPNDVVTHWKLDKAEDKWRRRLKLKRNYMFDERLCQPSCSRNENTEPYDDQPSFSTKVPEKMKRFLLKGVRGITDDSGYGSFEDTNDTSEASHNTSENQNQNHAADSSDHRTPVQNKKDTSSTTGDNDYTKVLCSVHCVLVTPKRKLAGQLNITRTVLHFSFDFLVEGTGGSSVFSKFRDKKDSDSKNELVGAERLYGCRDSLIRINGGLMQNQSNKIKHHRRWNIAKIKGVHWTRYLLQYTAMEIFFDDSNAPIFLNFSSQKDVKSAGSLLVSLRNDALFPKGSFKDKNSVISFVDRRVALEIAENAKERWRRREISNFEYLMILNTLAGRSYNDLTQYPIFPWILADYASENLDLNKSSSFRDLSKPVGALDEKRFKVFEDRYLNFCDPDIPSFYYGSHYSSMGIVLHYLLRLEPFTSLHRSFQGGKFDHADRLFQSIDSAYRNSLSNTSDVKELIPEFFYMPEFLENSNSYHLGVKQDGELLGDVALPPWAKGSPEEFVHINREALESEYVSSNLHHWIDLIFGYKQRGQPAVEASNIFYYVTYEGAVDLENMDDMLQKYAIEDQIANFGQTPIQIFRTKHPRRGPPIPIAHPLYFAPQSIKLTSSVSSTLSHMSAVLFIGLSLSDNTVILMNEGLILSVKLWLTTRMQLGGNFTFSGPQENCFGVGPDVISPRKIGTFLAENVKLGRQFLATMQINSDKYLILCGNWENSFQIISLCDGRIVQSIRQHKDVVGCVAVSSDGNVVATGSYDTTVMVWHAFRGRPSERKMRTGNLELSENDHVIMERPVHILCGHDDIITCLFVSTELDIVISGSKDGTCIFHTIREGRYVRSIRHPSGFGLSKLVASRHGRVVFYSESDLSLHMHSINGKHIASQPASGRLNCMELSCCGEFMVCAGEHGQIVLRSMHSLDIVWRYDGAGKAITSLAVTPEECFIAGTKDGSLLVFSTENPLLRRGSMPRTRNKPLGAG</sequence>
<dbReference type="EnsemblPlants" id="AVESA.00010b.r2.6CG1142850.1">
    <property type="protein sequence ID" value="AVESA.00010b.r2.6CG1142850.1.CDS"/>
    <property type="gene ID" value="AVESA.00010b.r2.6CG1142850"/>
</dbReference>
<dbReference type="Proteomes" id="UP001732700">
    <property type="component" value="Chromosome 6C"/>
</dbReference>
<keyword evidence="2" id="KW-1185">Reference proteome</keyword>
<evidence type="ECO:0000313" key="2">
    <source>
        <dbReference type="Proteomes" id="UP001732700"/>
    </source>
</evidence>